<gene>
    <name evidence="3" type="ORF">SOIL9_14230</name>
</gene>
<feature type="compositionally biased region" description="Low complexity" evidence="1">
    <location>
        <begin position="40"/>
        <end position="59"/>
    </location>
</feature>
<sequence>MPDFMKVYSLLKLGGFFLACFVGGAWLVYDGVAGKKGRSPSRTCSRGPRPSPPGSWRSV</sequence>
<evidence type="ECO:0000313" key="4">
    <source>
        <dbReference type="Proteomes" id="UP000464178"/>
    </source>
</evidence>
<dbReference type="KEGG" id="gms:SOIL9_14230"/>
<protein>
    <submittedName>
        <fullName evidence="3">Uncharacterized protein</fullName>
    </submittedName>
</protein>
<accession>A0A6P2D4R5</accession>
<reference evidence="3 4" key="1">
    <citation type="submission" date="2019-05" db="EMBL/GenBank/DDBJ databases">
        <authorList>
            <consortium name="Science for Life Laboratories"/>
        </authorList>
    </citation>
    <scope>NUCLEOTIDE SEQUENCE [LARGE SCALE GENOMIC DNA]</scope>
    <source>
        <strain evidence="3">Soil9</strain>
    </source>
</reference>
<keyword evidence="2" id="KW-0472">Membrane</keyword>
<dbReference type="Proteomes" id="UP000464178">
    <property type="component" value="Chromosome"/>
</dbReference>
<keyword evidence="2" id="KW-0812">Transmembrane</keyword>
<proteinExistence type="predicted"/>
<name>A0A6P2D4R5_9BACT</name>
<feature type="transmembrane region" description="Helical" evidence="2">
    <location>
        <begin position="6"/>
        <end position="29"/>
    </location>
</feature>
<dbReference type="AlphaFoldDB" id="A0A6P2D4R5"/>
<keyword evidence="4" id="KW-1185">Reference proteome</keyword>
<evidence type="ECO:0000256" key="2">
    <source>
        <dbReference type="SAM" id="Phobius"/>
    </source>
</evidence>
<organism evidence="3 4">
    <name type="scientific">Gemmata massiliana</name>
    <dbReference type="NCBI Taxonomy" id="1210884"/>
    <lineage>
        <taxon>Bacteria</taxon>
        <taxon>Pseudomonadati</taxon>
        <taxon>Planctomycetota</taxon>
        <taxon>Planctomycetia</taxon>
        <taxon>Gemmatales</taxon>
        <taxon>Gemmataceae</taxon>
        <taxon>Gemmata</taxon>
    </lineage>
</organism>
<feature type="region of interest" description="Disordered" evidence="1">
    <location>
        <begin position="35"/>
        <end position="59"/>
    </location>
</feature>
<evidence type="ECO:0000256" key="1">
    <source>
        <dbReference type="SAM" id="MobiDB-lite"/>
    </source>
</evidence>
<evidence type="ECO:0000313" key="3">
    <source>
        <dbReference type="EMBL" id="VTR96291.1"/>
    </source>
</evidence>
<dbReference type="EMBL" id="LR593886">
    <property type="protein sequence ID" value="VTR96291.1"/>
    <property type="molecule type" value="Genomic_DNA"/>
</dbReference>
<keyword evidence="2" id="KW-1133">Transmembrane helix</keyword>